<dbReference type="SUPFAM" id="SSF56112">
    <property type="entry name" value="Protein kinase-like (PK-like)"/>
    <property type="match status" value="1"/>
</dbReference>
<sequence>VDLLKNSSSTQYRIIEFIGEGSFGKVAKCQVNSTSELVAVKILKDTFVKDVEEEVSVWISPSFGASNRSFNCLGNSDIKMI</sequence>
<accession>A0A8C5ED43</accession>
<reference evidence="3" key="2">
    <citation type="submission" date="2025-08" db="UniProtKB">
        <authorList>
            <consortium name="Ensembl"/>
        </authorList>
    </citation>
    <scope>IDENTIFICATION</scope>
</reference>
<dbReference type="InterPro" id="IPR017441">
    <property type="entry name" value="Protein_kinase_ATP_BS"/>
</dbReference>
<keyword evidence="1" id="KW-0547">Nucleotide-binding</keyword>
<feature type="binding site" evidence="1">
    <location>
        <position position="41"/>
    </location>
    <ligand>
        <name>ATP</name>
        <dbReference type="ChEBI" id="CHEBI:30616"/>
    </ligand>
</feature>
<keyword evidence="1" id="KW-0067">ATP-binding</keyword>
<proteinExistence type="predicted"/>
<evidence type="ECO:0000313" key="3">
    <source>
        <dbReference type="Ensembl" id="ENSGWIP00000015720.1"/>
    </source>
</evidence>
<evidence type="ECO:0000259" key="2">
    <source>
        <dbReference type="PROSITE" id="PS50011"/>
    </source>
</evidence>
<name>A0A8C5ED43_GOUWI</name>
<dbReference type="PROSITE" id="PS00107">
    <property type="entry name" value="PROTEIN_KINASE_ATP"/>
    <property type="match status" value="1"/>
</dbReference>
<dbReference type="Gene3D" id="3.30.200.20">
    <property type="entry name" value="Phosphorylase Kinase, domain 1"/>
    <property type="match status" value="1"/>
</dbReference>
<dbReference type="Proteomes" id="UP000694680">
    <property type="component" value="Chromosome 10"/>
</dbReference>
<dbReference type="InterPro" id="IPR011009">
    <property type="entry name" value="Kinase-like_dom_sf"/>
</dbReference>
<evidence type="ECO:0000256" key="1">
    <source>
        <dbReference type="PROSITE-ProRule" id="PRU10141"/>
    </source>
</evidence>
<dbReference type="AlphaFoldDB" id="A0A8C5ED43"/>
<dbReference type="InterPro" id="IPR000719">
    <property type="entry name" value="Prot_kinase_dom"/>
</dbReference>
<reference evidence="3" key="3">
    <citation type="submission" date="2025-09" db="UniProtKB">
        <authorList>
            <consortium name="Ensembl"/>
        </authorList>
    </citation>
    <scope>IDENTIFICATION</scope>
</reference>
<reference evidence="3" key="1">
    <citation type="submission" date="2020-06" db="EMBL/GenBank/DDBJ databases">
        <authorList>
            <consortium name="Wellcome Sanger Institute Data Sharing"/>
        </authorList>
    </citation>
    <scope>NUCLEOTIDE SEQUENCE [LARGE SCALE GENOMIC DNA]</scope>
</reference>
<evidence type="ECO:0000313" key="4">
    <source>
        <dbReference type="Proteomes" id="UP000694680"/>
    </source>
</evidence>
<protein>
    <recommendedName>
        <fullName evidence="2">Protein kinase domain-containing protein</fullName>
    </recommendedName>
</protein>
<dbReference type="GO" id="GO:0004672">
    <property type="term" value="F:protein kinase activity"/>
    <property type="evidence" value="ECO:0007669"/>
    <property type="project" value="InterPro"/>
</dbReference>
<dbReference type="GO" id="GO:0005524">
    <property type="term" value="F:ATP binding"/>
    <property type="evidence" value="ECO:0007669"/>
    <property type="project" value="UniProtKB-UniRule"/>
</dbReference>
<dbReference type="Ensembl" id="ENSGWIT00000017360.1">
    <property type="protein sequence ID" value="ENSGWIP00000015720.1"/>
    <property type="gene ID" value="ENSGWIG00000008802.1"/>
</dbReference>
<dbReference type="PROSITE" id="PS50011">
    <property type="entry name" value="PROTEIN_KINASE_DOM"/>
    <property type="match status" value="1"/>
</dbReference>
<keyword evidence="4" id="KW-1185">Reference proteome</keyword>
<organism evidence="3 4">
    <name type="scientific">Gouania willdenowi</name>
    <name type="common">Blunt-snouted clingfish</name>
    <name type="synonym">Lepadogaster willdenowi</name>
    <dbReference type="NCBI Taxonomy" id="441366"/>
    <lineage>
        <taxon>Eukaryota</taxon>
        <taxon>Metazoa</taxon>
        <taxon>Chordata</taxon>
        <taxon>Craniata</taxon>
        <taxon>Vertebrata</taxon>
        <taxon>Euteleostomi</taxon>
        <taxon>Actinopterygii</taxon>
        <taxon>Neopterygii</taxon>
        <taxon>Teleostei</taxon>
        <taxon>Neoteleostei</taxon>
        <taxon>Acanthomorphata</taxon>
        <taxon>Ovalentaria</taxon>
        <taxon>Blenniimorphae</taxon>
        <taxon>Blenniiformes</taxon>
        <taxon>Gobiesocoidei</taxon>
        <taxon>Gobiesocidae</taxon>
        <taxon>Gobiesocinae</taxon>
        <taxon>Gouania</taxon>
    </lineage>
</organism>
<feature type="domain" description="Protein kinase" evidence="2">
    <location>
        <begin position="12"/>
        <end position="81"/>
    </location>
</feature>